<comment type="caution">
    <text evidence="2">The sequence shown here is derived from an EMBL/GenBank/DDBJ whole genome shotgun (WGS) entry which is preliminary data.</text>
</comment>
<keyword evidence="1" id="KW-1133">Transmembrane helix</keyword>
<organism evidence="2 3">
    <name type="scientific">Nocardioides conyzicola</name>
    <dbReference type="NCBI Taxonomy" id="1651781"/>
    <lineage>
        <taxon>Bacteria</taxon>
        <taxon>Bacillati</taxon>
        <taxon>Actinomycetota</taxon>
        <taxon>Actinomycetes</taxon>
        <taxon>Propionibacteriales</taxon>
        <taxon>Nocardioidaceae</taxon>
        <taxon>Nocardioides</taxon>
    </lineage>
</organism>
<evidence type="ECO:0000313" key="3">
    <source>
        <dbReference type="Proteomes" id="UP001499974"/>
    </source>
</evidence>
<proteinExistence type="predicted"/>
<evidence type="ECO:0000313" key="2">
    <source>
        <dbReference type="EMBL" id="GAA4707058.1"/>
    </source>
</evidence>
<evidence type="ECO:0000256" key="1">
    <source>
        <dbReference type="SAM" id="Phobius"/>
    </source>
</evidence>
<feature type="transmembrane region" description="Helical" evidence="1">
    <location>
        <begin position="73"/>
        <end position="93"/>
    </location>
</feature>
<accession>A0ABP8XHM8</accession>
<dbReference type="InterPro" id="IPR005543">
    <property type="entry name" value="PASTA_dom"/>
</dbReference>
<sequence length="319" mass="34651">MDPREYRDARWHTLLRTAEDLGVEPEQAPTVVEQVLARQQARIRRAEDPDLLVRRALADAVLGPPDRPRSRRWPAVAALAIVVVAAGAVFALARPDAPPADHLRADQMPSLFGYDGAAASTLLKKRGLEVQQRPFRSCEVRDRVVASEPAAGAEISRGDHVVVYTALPADVSCLTDYAERQLAWEVLDWANGHGPAPSFAPRVWVYPSDGSAQLLTGAEAADPDSWRASHVLTALRRATADVALVQEHPLTYAVPALRIVAPTDGTNQCGEPDPSIGAKTNVVAFIIRSADRTGCPLRVELYRDRGERIESVALYPASS</sequence>
<protein>
    <recommendedName>
        <fullName evidence="4">PASTA domain-containing protein</fullName>
    </recommendedName>
</protein>
<gene>
    <name evidence="2" type="ORF">GCM10023349_26810</name>
</gene>
<keyword evidence="1" id="KW-0472">Membrane</keyword>
<name>A0ABP8XHM8_9ACTN</name>
<dbReference type="EMBL" id="BAABKM010000002">
    <property type="protein sequence ID" value="GAA4707058.1"/>
    <property type="molecule type" value="Genomic_DNA"/>
</dbReference>
<dbReference type="Gene3D" id="3.30.10.20">
    <property type="match status" value="1"/>
</dbReference>
<dbReference type="RefSeq" id="WP_345521808.1">
    <property type="nucleotide sequence ID" value="NZ_BAABKM010000002.1"/>
</dbReference>
<keyword evidence="3" id="KW-1185">Reference proteome</keyword>
<dbReference type="Proteomes" id="UP001499974">
    <property type="component" value="Unassembled WGS sequence"/>
</dbReference>
<keyword evidence="1" id="KW-0812">Transmembrane</keyword>
<evidence type="ECO:0008006" key="4">
    <source>
        <dbReference type="Google" id="ProtNLM"/>
    </source>
</evidence>
<dbReference type="CDD" id="cd06577">
    <property type="entry name" value="PASTA_pknB"/>
    <property type="match status" value="1"/>
</dbReference>
<reference evidence="3" key="1">
    <citation type="journal article" date="2019" name="Int. J. Syst. Evol. Microbiol.">
        <title>The Global Catalogue of Microorganisms (GCM) 10K type strain sequencing project: providing services to taxonomists for standard genome sequencing and annotation.</title>
        <authorList>
            <consortium name="The Broad Institute Genomics Platform"/>
            <consortium name="The Broad Institute Genome Sequencing Center for Infectious Disease"/>
            <person name="Wu L."/>
            <person name="Ma J."/>
        </authorList>
    </citation>
    <scope>NUCLEOTIDE SEQUENCE [LARGE SCALE GENOMIC DNA]</scope>
    <source>
        <strain evidence="3">JCM 18531</strain>
    </source>
</reference>